<organism evidence="12 13">
    <name type="scientific">Gouania willdenowi</name>
    <name type="common">Blunt-snouted clingfish</name>
    <name type="synonym">Lepadogaster willdenowi</name>
    <dbReference type="NCBI Taxonomy" id="441366"/>
    <lineage>
        <taxon>Eukaryota</taxon>
        <taxon>Metazoa</taxon>
        <taxon>Chordata</taxon>
        <taxon>Craniata</taxon>
        <taxon>Vertebrata</taxon>
        <taxon>Euteleostomi</taxon>
        <taxon>Actinopterygii</taxon>
        <taxon>Neopterygii</taxon>
        <taxon>Teleostei</taxon>
        <taxon>Neoteleostei</taxon>
        <taxon>Acanthomorphata</taxon>
        <taxon>Ovalentaria</taxon>
        <taxon>Blenniimorphae</taxon>
        <taxon>Blenniiformes</taxon>
        <taxon>Gobiesocoidei</taxon>
        <taxon>Gobiesocidae</taxon>
        <taxon>Gobiesocinae</taxon>
        <taxon>Gouania</taxon>
    </lineage>
</organism>
<dbReference type="Pfam" id="PF13959">
    <property type="entry name" value="CTE_SPB4"/>
    <property type="match status" value="1"/>
</dbReference>
<dbReference type="Proteomes" id="UP000694680">
    <property type="component" value="Chromosome 12"/>
</dbReference>
<reference evidence="12" key="1">
    <citation type="submission" date="2020-06" db="EMBL/GenBank/DDBJ databases">
        <authorList>
            <consortium name="Wellcome Sanger Institute Data Sharing"/>
        </authorList>
    </citation>
    <scope>NUCLEOTIDE SEQUENCE [LARGE SCALE GENOMIC DNA]</scope>
</reference>
<sequence length="558" mass="63571">MSNTTEGTWDRLPVKLHEAVLETLAELRFTHMTPVQAACIPLFLSNKDVAAEAVTGSGKTLAFVIPIIELLLKREEKLKKMQVGALVITPTRELALQISEVMSQFLSKFPQFTQILLIGGSNPIDDVEKFKEKGANIVIATPGRLEDMFRRKGEGLDLGGSVKSLDVLVLDEADRLLDMGFETSLNTILGHLPKQRRTGLFSATQTQELEKLVRAGLRNPVRITVKEKGSAPTAAPMQKTPSRLSNYYTVKNKFNHLVAFLRQHKHEKQLVFFSTCACVEYFGRVIETLVKKVTVRLIHGKMKNKRNSIFSDFRSLKSAFVHRCGRTARIGNYGNALVFLLPMEESYISFLSINQKCPLQKMSPIKDVVDVLPKVKALALSDRAVFDRGMRAFVSYVQAYAKHECSLIFRVKDLDFASMARGFALLRLPKMPELRGKRFPDFEETDVDTETIRYKDKNRQKQRKKMLAQQKAKEEEEEGEATPRRRSSVRTEAWSKQKNRKDRRRKAAVKRKIKEGSDVEDEDMSELLSDTRLLKKLKKGVISEEDFEHRLSRKHTSL</sequence>
<evidence type="ECO:0000256" key="2">
    <source>
        <dbReference type="ARBA" id="ARBA00022801"/>
    </source>
</evidence>
<comment type="function">
    <text evidence="9">RNA helicase.</text>
</comment>
<dbReference type="Ensembl" id="ENSGWIT00000014921.1">
    <property type="protein sequence ID" value="ENSGWIP00000013452.1"/>
    <property type="gene ID" value="ENSGWIG00000007660.1"/>
</dbReference>
<feature type="domain" description="Helicase ATP-binding" evidence="11">
    <location>
        <begin position="40"/>
        <end position="223"/>
    </location>
</feature>
<dbReference type="InterPro" id="IPR000629">
    <property type="entry name" value="RNA-helicase_DEAD-box_CS"/>
</dbReference>
<dbReference type="GO" id="GO:0005524">
    <property type="term" value="F:ATP binding"/>
    <property type="evidence" value="ECO:0007669"/>
    <property type="project" value="UniProtKB-UniRule"/>
</dbReference>
<evidence type="ECO:0000313" key="12">
    <source>
        <dbReference type="Ensembl" id="ENSGWIP00000013452.1"/>
    </source>
</evidence>
<keyword evidence="2 8" id="KW-0378">Hydrolase</keyword>
<protein>
    <recommendedName>
        <fullName evidence="9">ATP-dependent RNA helicase</fullName>
        <ecNumber evidence="9">3.6.4.13</ecNumber>
    </recommendedName>
</protein>
<evidence type="ECO:0000256" key="8">
    <source>
        <dbReference type="RuleBase" id="RU000492"/>
    </source>
</evidence>
<comment type="similarity">
    <text evidence="6">Belongs to the DEAD box helicase family. DDX55/SPB4 subfamily.</text>
</comment>
<dbReference type="PANTHER" id="PTHR24031">
    <property type="entry name" value="RNA HELICASE"/>
    <property type="match status" value="1"/>
</dbReference>
<evidence type="ECO:0000256" key="10">
    <source>
        <dbReference type="SAM" id="MobiDB-lite"/>
    </source>
</evidence>
<evidence type="ECO:0000256" key="9">
    <source>
        <dbReference type="RuleBase" id="RU365068"/>
    </source>
</evidence>
<reference evidence="12" key="3">
    <citation type="submission" date="2025-09" db="UniProtKB">
        <authorList>
            <consortium name="Ensembl"/>
        </authorList>
    </citation>
    <scope>IDENTIFICATION</scope>
</reference>
<dbReference type="GO" id="GO:0003724">
    <property type="term" value="F:RNA helicase activity"/>
    <property type="evidence" value="ECO:0007669"/>
    <property type="project" value="UniProtKB-EC"/>
</dbReference>
<comment type="domain">
    <text evidence="9">The Q motif is unique to and characteristic of the DEAD box family of RNA helicases and controls ATP binding and hydrolysis.</text>
</comment>
<dbReference type="InterPro" id="IPR014001">
    <property type="entry name" value="Helicase_ATP-bd"/>
</dbReference>
<keyword evidence="4 8" id="KW-0067">ATP-binding</keyword>
<feature type="region of interest" description="Disordered" evidence="10">
    <location>
        <begin position="453"/>
        <end position="530"/>
    </location>
</feature>
<dbReference type="PROSITE" id="PS00039">
    <property type="entry name" value="DEAD_ATP_HELICASE"/>
    <property type="match status" value="1"/>
</dbReference>
<dbReference type="GO" id="GO:0003723">
    <property type="term" value="F:RNA binding"/>
    <property type="evidence" value="ECO:0007669"/>
    <property type="project" value="UniProtKB-UniRule"/>
</dbReference>
<dbReference type="SMART" id="SM01178">
    <property type="entry name" value="DUF4217"/>
    <property type="match status" value="1"/>
</dbReference>
<keyword evidence="1 8" id="KW-0547">Nucleotide-binding</keyword>
<keyword evidence="5 9" id="KW-0694">RNA-binding</keyword>
<proteinExistence type="inferred from homology"/>
<evidence type="ECO:0000259" key="11">
    <source>
        <dbReference type="PROSITE" id="PS51192"/>
    </source>
</evidence>
<keyword evidence="13" id="KW-1185">Reference proteome</keyword>
<reference evidence="12" key="2">
    <citation type="submission" date="2025-08" db="UniProtKB">
        <authorList>
            <consortium name="Ensembl"/>
        </authorList>
    </citation>
    <scope>IDENTIFICATION</scope>
</reference>
<evidence type="ECO:0000256" key="6">
    <source>
        <dbReference type="ARBA" id="ARBA00038002"/>
    </source>
</evidence>
<dbReference type="InterPro" id="IPR027417">
    <property type="entry name" value="P-loop_NTPase"/>
</dbReference>
<dbReference type="InterPro" id="IPR025313">
    <property type="entry name" value="SPB4-like_CTE"/>
</dbReference>
<dbReference type="InterPro" id="IPR011545">
    <property type="entry name" value="DEAD/DEAH_box_helicase_dom"/>
</dbReference>
<dbReference type="Gene3D" id="3.40.50.300">
    <property type="entry name" value="P-loop containing nucleotide triphosphate hydrolases"/>
    <property type="match status" value="3"/>
</dbReference>
<dbReference type="Pfam" id="PF00270">
    <property type="entry name" value="DEAD"/>
    <property type="match status" value="1"/>
</dbReference>
<feature type="compositionally biased region" description="Basic residues" evidence="10">
    <location>
        <begin position="497"/>
        <end position="513"/>
    </location>
</feature>
<comment type="catalytic activity">
    <reaction evidence="7 9">
        <text>ATP + H2O = ADP + phosphate + H(+)</text>
        <dbReference type="Rhea" id="RHEA:13065"/>
        <dbReference type="ChEBI" id="CHEBI:15377"/>
        <dbReference type="ChEBI" id="CHEBI:15378"/>
        <dbReference type="ChEBI" id="CHEBI:30616"/>
        <dbReference type="ChEBI" id="CHEBI:43474"/>
        <dbReference type="ChEBI" id="CHEBI:456216"/>
        <dbReference type="EC" id="3.6.4.13"/>
    </reaction>
</comment>
<evidence type="ECO:0000256" key="3">
    <source>
        <dbReference type="ARBA" id="ARBA00022806"/>
    </source>
</evidence>
<name>A0A8C5DXP9_GOUWI</name>
<evidence type="ECO:0000256" key="4">
    <source>
        <dbReference type="ARBA" id="ARBA00022840"/>
    </source>
</evidence>
<evidence type="ECO:0000256" key="5">
    <source>
        <dbReference type="ARBA" id="ARBA00022884"/>
    </source>
</evidence>
<accession>A0A8C5DXP9</accession>
<evidence type="ECO:0000256" key="1">
    <source>
        <dbReference type="ARBA" id="ARBA00022741"/>
    </source>
</evidence>
<dbReference type="PROSITE" id="PS51192">
    <property type="entry name" value="HELICASE_ATP_BIND_1"/>
    <property type="match status" value="1"/>
</dbReference>
<dbReference type="SUPFAM" id="SSF52540">
    <property type="entry name" value="P-loop containing nucleoside triphosphate hydrolases"/>
    <property type="match status" value="2"/>
</dbReference>
<keyword evidence="3 8" id="KW-0347">Helicase</keyword>
<dbReference type="GO" id="GO:0016787">
    <property type="term" value="F:hydrolase activity"/>
    <property type="evidence" value="ECO:0007669"/>
    <property type="project" value="UniProtKB-KW"/>
</dbReference>
<evidence type="ECO:0000256" key="7">
    <source>
        <dbReference type="ARBA" id="ARBA00047984"/>
    </source>
</evidence>
<gene>
    <name evidence="12" type="primary">ddx55</name>
</gene>
<dbReference type="AlphaFoldDB" id="A0A8C5DXP9"/>
<dbReference type="SMART" id="SM00487">
    <property type="entry name" value="DEXDc"/>
    <property type="match status" value="1"/>
</dbReference>
<dbReference type="FunFam" id="3.40.50.300:FF:000877">
    <property type="entry name" value="RNA helicase"/>
    <property type="match status" value="1"/>
</dbReference>
<evidence type="ECO:0000313" key="13">
    <source>
        <dbReference type="Proteomes" id="UP000694680"/>
    </source>
</evidence>
<dbReference type="CDD" id="cd17960">
    <property type="entry name" value="DEADc_DDX55"/>
    <property type="match status" value="1"/>
</dbReference>
<dbReference type="EC" id="3.6.4.13" evidence="9"/>